<protein>
    <submittedName>
        <fullName evidence="1">Uncharacterized protein</fullName>
    </submittedName>
</protein>
<gene>
    <name evidence="1" type="ORF">POPTR_002G030300</name>
</gene>
<dbReference type="InParanoid" id="U5GKH0"/>
<reference evidence="1 2" key="1">
    <citation type="journal article" date="2006" name="Science">
        <title>The genome of black cottonwood, Populus trichocarpa (Torr. &amp; Gray).</title>
        <authorList>
            <person name="Tuskan G.A."/>
            <person name="Difazio S."/>
            <person name="Jansson S."/>
            <person name="Bohlmann J."/>
            <person name="Grigoriev I."/>
            <person name="Hellsten U."/>
            <person name="Putnam N."/>
            <person name="Ralph S."/>
            <person name="Rombauts S."/>
            <person name="Salamov A."/>
            <person name="Schein J."/>
            <person name="Sterck L."/>
            <person name="Aerts A."/>
            <person name="Bhalerao R.R."/>
            <person name="Bhalerao R.P."/>
            <person name="Blaudez D."/>
            <person name="Boerjan W."/>
            <person name="Brun A."/>
            <person name="Brunner A."/>
            <person name="Busov V."/>
            <person name="Campbell M."/>
            <person name="Carlson J."/>
            <person name="Chalot M."/>
            <person name="Chapman J."/>
            <person name="Chen G.L."/>
            <person name="Cooper D."/>
            <person name="Coutinho P.M."/>
            <person name="Couturier J."/>
            <person name="Covert S."/>
            <person name="Cronk Q."/>
            <person name="Cunningham R."/>
            <person name="Davis J."/>
            <person name="Degroeve S."/>
            <person name="Dejardin A."/>
            <person name="Depamphilis C."/>
            <person name="Detter J."/>
            <person name="Dirks B."/>
            <person name="Dubchak I."/>
            <person name="Duplessis S."/>
            <person name="Ehlting J."/>
            <person name="Ellis B."/>
            <person name="Gendler K."/>
            <person name="Goodstein D."/>
            <person name="Gribskov M."/>
            <person name="Grimwood J."/>
            <person name="Groover A."/>
            <person name="Gunter L."/>
            <person name="Hamberger B."/>
            <person name="Heinze B."/>
            <person name="Helariutta Y."/>
            <person name="Henrissat B."/>
            <person name="Holligan D."/>
            <person name="Holt R."/>
            <person name="Huang W."/>
            <person name="Islam-Faridi N."/>
            <person name="Jones S."/>
            <person name="Jones-Rhoades M."/>
            <person name="Jorgensen R."/>
            <person name="Joshi C."/>
            <person name="Kangasjarvi J."/>
            <person name="Karlsson J."/>
            <person name="Kelleher C."/>
            <person name="Kirkpatrick R."/>
            <person name="Kirst M."/>
            <person name="Kohler A."/>
            <person name="Kalluri U."/>
            <person name="Larimer F."/>
            <person name="Leebens-Mack J."/>
            <person name="Leple J.C."/>
            <person name="Locascio P."/>
            <person name="Lou Y."/>
            <person name="Lucas S."/>
            <person name="Martin F."/>
            <person name="Montanini B."/>
            <person name="Napoli C."/>
            <person name="Nelson D.R."/>
            <person name="Nelson C."/>
            <person name="Nieminen K."/>
            <person name="Nilsson O."/>
            <person name="Pereda V."/>
            <person name="Peter G."/>
            <person name="Philippe R."/>
            <person name="Pilate G."/>
            <person name="Poliakov A."/>
            <person name="Razumovskaya J."/>
            <person name="Richardson P."/>
            <person name="Rinaldi C."/>
            <person name="Ritland K."/>
            <person name="Rouze P."/>
            <person name="Ryaboy D."/>
            <person name="Schmutz J."/>
            <person name="Schrader J."/>
            <person name="Segerman B."/>
            <person name="Shin H."/>
            <person name="Siddiqui A."/>
            <person name="Sterky F."/>
            <person name="Terry A."/>
            <person name="Tsai C.J."/>
            <person name="Uberbacher E."/>
            <person name="Unneberg P."/>
            <person name="Vahala J."/>
            <person name="Wall K."/>
            <person name="Wessler S."/>
            <person name="Yang G."/>
            <person name="Yin T."/>
            <person name="Douglas C."/>
            <person name="Marra M."/>
            <person name="Sandberg G."/>
            <person name="Van de Peer Y."/>
            <person name="Rokhsar D."/>
        </authorList>
    </citation>
    <scope>NUCLEOTIDE SEQUENCE [LARGE SCALE GENOMIC DNA]</scope>
    <source>
        <strain evidence="2">cv. Nisqually</strain>
    </source>
</reference>
<proteinExistence type="predicted"/>
<organism evidence="1 2">
    <name type="scientific">Populus trichocarpa</name>
    <name type="common">Western balsam poplar</name>
    <name type="synonym">Populus balsamifera subsp. trichocarpa</name>
    <dbReference type="NCBI Taxonomy" id="3694"/>
    <lineage>
        <taxon>Eukaryota</taxon>
        <taxon>Viridiplantae</taxon>
        <taxon>Streptophyta</taxon>
        <taxon>Embryophyta</taxon>
        <taxon>Tracheophyta</taxon>
        <taxon>Spermatophyta</taxon>
        <taxon>Magnoliopsida</taxon>
        <taxon>eudicotyledons</taxon>
        <taxon>Gunneridae</taxon>
        <taxon>Pentapetalae</taxon>
        <taxon>rosids</taxon>
        <taxon>fabids</taxon>
        <taxon>Malpighiales</taxon>
        <taxon>Salicaceae</taxon>
        <taxon>Saliceae</taxon>
        <taxon>Populus</taxon>
    </lineage>
</organism>
<keyword evidence="2" id="KW-1185">Reference proteome</keyword>
<dbReference type="AlphaFoldDB" id="U5GKH0"/>
<dbReference type="EMBL" id="CM009291">
    <property type="protein sequence ID" value="PNT47520.1"/>
    <property type="molecule type" value="Genomic_DNA"/>
</dbReference>
<dbReference type="Proteomes" id="UP000006729">
    <property type="component" value="Chromosome 2"/>
</dbReference>
<dbReference type="HOGENOM" id="CLU_2835939_0_0_1"/>
<sequence>MLPDDSQSPTPILREECSFSFTCSWASVMSSFPGHLLNLTVYMTMIKNLNFEALNILKLEQTKIRN</sequence>
<accession>U5GKH0</accession>
<name>U5GKH0_POPTR</name>
<evidence type="ECO:0000313" key="1">
    <source>
        <dbReference type="EMBL" id="PNT47520.1"/>
    </source>
</evidence>
<evidence type="ECO:0000313" key="2">
    <source>
        <dbReference type="Proteomes" id="UP000006729"/>
    </source>
</evidence>